<keyword evidence="2" id="KW-1185">Reference proteome</keyword>
<gene>
    <name evidence="1" type="ORF">K491DRAFT_695274</name>
</gene>
<protein>
    <submittedName>
        <fullName evidence="1">Uncharacterized protein</fullName>
    </submittedName>
</protein>
<reference evidence="1" key="1">
    <citation type="journal article" date="2020" name="Stud. Mycol.">
        <title>101 Dothideomycetes genomes: a test case for predicting lifestyles and emergence of pathogens.</title>
        <authorList>
            <person name="Haridas S."/>
            <person name="Albert R."/>
            <person name="Binder M."/>
            <person name="Bloem J."/>
            <person name="Labutti K."/>
            <person name="Salamov A."/>
            <person name="Andreopoulos B."/>
            <person name="Baker S."/>
            <person name="Barry K."/>
            <person name="Bills G."/>
            <person name="Bluhm B."/>
            <person name="Cannon C."/>
            <person name="Castanera R."/>
            <person name="Culley D."/>
            <person name="Daum C."/>
            <person name="Ezra D."/>
            <person name="Gonzalez J."/>
            <person name="Henrissat B."/>
            <person name="Kuo A."/>
            <person name="Liang C."/>
            <person name="Lipzen A."/>
            <person name="Lutzoni F."/>
            <person name="Magnuson J."/>
            <person name="Mondo S."/>
            <person name="Nolan M."/>
            <person name="Ohm R."/>
            <person name="Pangilinan J."/>
            <person name="Park H.-J."/>
            <person name="Ramirez L."/>
            <person name="Alfaro M."/>
            <person name="Sun H."/>
            <person name="Tritt A."/>
            <person name="Yoshinaga Y."/>
            <person name="Zwiers L.-H."/>
            <person name="Turgeon B."/>
            <person name="Goodwin S."/>
            <person name="Spatafora J."/>
            <person name="Crous P."/>
            <person name="Grigoriev I."/>
        </authorList>
    </citation>
    <scope>NUCLEOTIDE SEQUENCE</scope>
    <source>
        <strain evidence="1">CBS 122681</strain>
    </source>
</reference>
<sequence>MHYTTLCDNALAGATGSPSYKGPLRVTSNATTTYISGDLYNGTVQPNPADGSPILPRENYWAYVRSTSLTAGSNGGFSVGLEYWQFKGFARRLTTNETLWADDALDGGYTIDMTPKTGPSGYPDPQNYFEGDVKISSGAVVGHLTMGWVSSYLRRINLEIGTVNGVTIPSADTSGTRTWKTVFDDVGYDIKVQIGTTDIPEPSNPAGPGFFTNEQEHAAVLQYRSATDFDKEWKYYLLGVRRMVEVARGAMIDAGGEYNSIPREGTCIASDWLVGTYPNGTTDDTHAWPASVRGKQFHTLHDPWFRTALHEVGHMFNLGHPTDFDFVDNLMQDTESYVDAGEQGKTTAKFPDNVGEQSLRFGEHDRFLMQHRPDTFVRPGWVNFGSAAQVCGPTGTFRGKRGWG</sequence>
<evidence type="ECO:0000313" key="1">
    <source>
        <dbReference type="EMBL" id="KAF2652751.1"/>
    </source>
</evidence>
<dbReference type="Proteomes" id="UP000799324">
    <property type="component" value="Unassembled WGS sequence"/>
</dbReference>
<organism evidence="1 2">
    <name type="scientific">Lophiostoma macrostomum CBS 122681</name>
    <dbReference type="NCBI Taxonomy" id="1314788"/>
    <lineage>
        <taxon>Eukaryota</taxon>
        <taxon>Fungi</taxon>
        <taxon>Dikarya</taxon>
        <taxon>Ascomycota</taxon>
        <taxon>Pezizomycotina</taxon>
        <taxon>Dothideomycetes</taxon>
        <taxon>Pleosporomycetidae</taxon>
        <taxon>Pleosporales</taxon>
        <taxon>Lophiostomataceae</taxon>
        <taxon>Lophiostoma</taxon>
    </lineage>
</organism>
<dbReference type="SUPFAM" id="SSF55486">
    <property type="entry name" value="Metalloproteases ('zincins'), catalytic domain"/>
    <property type="match status" value="1"/>
</dbReference>
<dbReference type="EMBL" id="MU004394">
    <property type="protein sequence ID" value="KAF2652751.1"/>
    <property type="molecule type" value="Genomic_DNA"/>
</dbReference>
<dbReference type="OrthoDB" id="406838at2759"/>
<proteinExistence type="predicted"/>
<dbReference type="AlphaFoldDB" id="A0A6A6T0P8"/>
<name>A0A6A6T0P8_9PLEO</name>
<evidence type="ECO:0000313" key="2">
    <source>
        <dbReference type="Proteomes" id="UP000799324"/>
    </source>
</evidence>
<accession>A0A6A6T0P8</accession>